<protein>
    <submittedName>
        <fullName evidence="2">5'-3' exoribonuclease 3</fullName>
    </submittedName>
</protein>
<dbReference type="GO" id="GO:0003723">
    <property type="term" value="F:RNA binding"/>
    <property type="evidence" value="ECO:0007669"/>
    <property type="project" value="TreeGrafter"/>
</dbReference>
<dbReference type="GO" id="GO:0000956">
    <property type="term" value="P:nuclear-transcribed mRNA catabolic process"/>
    <property type="evidence" value="ECO:0007669"/>
    <property type="project" value="TreeGrafter"/>
</dbReference>
<comment type="caution">
    <text evidence="2">The sequence shown here is derived from an EMBL/GenBank/DDBJ whole genome shotgun (WGS) entry which is preliminary data.</text>
</comment>
<name>A0AAP0BM80_9ASPA</name>
<dbReference type="Pfam" id="PF03159">
    <property type="entry name" value="XRN_N"/>
    <property type="match status" value="1"/>
</dbReference>
<dbReference type="InterPro" id="IPR004859">
    <property type="entry name" value="Xrn1_N"/>
</dbReference>
<dbReference type="InterPro" id="IPR027073">
    <property type="entry name" value="5_3_exoribonuclease"/>
</dbReference>
<dbReference type="EMBL" id="JBBWWQ010000006">
    <property type="protein sequence ID" value="KAK8944525.1"/>
    <property type="molecule type" value="Genomic_DNA"/>
</dbReference>
<evidence type="ECO:0000259" key="1">
    <source>
        <dbReference type="Pfam" id="PF03159"/>
    </source>
</evidence>
<dbReference type="PANTHER" id="PTHR12341">
    <property type="entry name" value="5'-&gt;3' EXORIBONUCLEASE"/>
    <property type="match status" value="1"/>
</dbReference>
<evidence type="ECO:0000313" key="3">
    <source>
        <dbReference type="Proteomes" id="UP001418222"/>
    </source>
</evidence>
<sequence>MGIPAFYRWSPDKYPLSVLEVLKENPKVVNGVPVPIDTSGPNPKAAEFVNFYPDMNGIIRPCFHPENQQLSITIVA</sequence>
<proteinExistence type="predicted"/>
<dbReference type="Proteomes" id="UP001418222">
    <property type="component" value="Unassembled WGS sequence"/>
</dbReference>
<dbReference type="GO" id="GO:0004534">
    <property type="term" value="F:5'-3' RNA exonuclease activity"/>
    <property type="evidence" value="ECO:0007669"/>
    <property type="project" value="TreeGrafter"/>
</dbReference>
<organism evidence="2 3">
    <name type="scientific">Platanthera zijinensis</name>
    <dbReference type="NCBI Taxonomy" id="2320716"/>
    <lineage>
        <taxon>Eukaryota</taxon>
        <taxon>Viridiplantae</taxon>
        <taxon>Streptophyta</taxon>
        <taxon>Embryophyta</taxon>
        <taxon>Tracheophyta</taxon>
        <taxon>Spermatophyta</taxon>
        <taxon>Magnoliopsida</taxon>
        <taxon>Liliopsida</taxon>
        <taxon>Asparagales</taxon>
        <taxon>Orchidaceae</taxon>
        <taxon>Orchidoideae</taxon>
        <taxon>Orchideae</taxon>
        <taxon>Orchidinae</taxon>
        <taxon>Platanthera</taxon>
    </lineage>
</organism>
<evidence type="ECO:0000313" key="2">
    <source>
        <dbReference type="EMBL" id="KAK8944525.1"/>
    </source>
</evidence>
<dbReference type="GO" id="GO:0005634">
    <property type="term" value="C:nucleus"/>
    <property type="evidence" value="ECO:0007669"/>
    <property type="project" value="TreeGrafter"/>
</dbReference>
<dbReference type="Gene3D" id="3.40.50.12390">
    <property type="match status" value="1"/>
</dbReference>
<keyword evidence="3" id="KW-1185">Reference proteome</keyword>
<gene>
    <name evidence="2" type="primary">XRN3</name>
    <name evidence="2" type="ORF">KSP39_PZI008586</name>
</gene>
<dbReference type="AlphaFoldDB" id="A0AAP0BM80"/>
<reference evidence="2 3" key="1">
    <citation type="journal article" date="2022" name="Nat. Plants">
        <title>Genomes of leafy and leafless Platanthera orchids illuminate the evolution of mycoheterotrophy.</title>
        <authorList>
            <person name="Li M.H."/>
            <person name="Liu K.W."/>
            <person name="Li Z."/>
            <person name="Lu H.C."/>
            <person name="Ye Q.L."/>
            <person name="Zhang D."/>
            <person name="Wang J.Y."/>
            <person name="Li Y.F."/>
            <person name="Zhong Z.M."/>
            <person name="Liu X."/>
            <person name="Yu X."/>
            <person name="Liu D.K."/>
            <person name="Tu X.D."/>
            <person name="Liu B."/>
            <person name="Hao Y."/>
            <person name="Liao X.Y."/>
            <person name="Jiang Y.T."/>
            <person name="Sun W.H."/>
            <person name="Chen J."/>
            <person name="Chen Y.Q."/>
            <person name="Ai Y."/>
            <person name="Zhai J.W."/>
            <person name="Wu S.S."/>
            <person name="Zhou Z."/>
            <person name="Hsiao Y.Y."/>
            <person name="Wu W.L."/>
            <person name="Chen Y.Y."/>
            <person name="Lin Y.F."/>
            <person name="Hsu J.L."/>
            <person name="Li C.Y."/>
            <person name="Wang Z.W."/>
            <person name="Zhao X."/>
            <person name="Zhong W.Y."/>
            <person name="Ma X.K."/>
            <person name="Ma L."/>
            <person name="Huang J."/>
            <person name="Chen G.Z."/>
            <person name="Huang M.Z."/>
            <person name="Huang L."/>
            <person name="Peng D.H."/>
            <person name="Luo Y.B."/>
            <person name="Zou S.Q."/>
            <person name="Chen S.P."/>
            <person name="Lan S."/>
            <person name="Tsai W.C."/>
            <person name="Van de Peer Y."/>
            <person name="Liu Z.J."/>
        </authorList>
    </citation>
    <scope>NUCLEOTIDE SEQUENCE [LARGE SCALE GENOMIC DNA]</scope>
    <source>
        <strain evidence="2">Lor287</strain>
    </source>
</reference>
<accession>A0AAP0BM80</accession>
<dbReference type="PANTHER" id="PTHR12341:SF74">
    <property type="entry name" value="5'-3' EXORIBONUCLEASE 4"/>
    <property type="match status" value="1"/>
</dbReference>
<feature type="domain" description="Xrn1 N-terminal" evidence="1">
    <location>
        <begin position="1"/>
        <end position="69"/>
    </location>
</feature>